<dbReference type="Proteomes" id="UP000503447">
    <property type="component" value="Chromosome"/>
</dbReference>
<dbReference type="InterPro" id="IPR041657">
    <property type="entry name" value="HTH_17"/>
</dbReference>
<evidence type="ECO:0000259" key="2">
    <source>
        <dbReference type="Pfam" id="PF12728"/>
    </source>
</evidence>
<dbReference type="KEGG" id="ftj:FTUN_0597"/>
<dbReference type="RefSeq" id="WP_171469360.1">
    <property type="nucleotide sequence ID" value="NZ_CP053452.2"/>
</dbReference>
<feature type="region of interest" description="Disordered" evidence="1">
    <location>
        <begin position="67"/>
        <end position="91"/>
    </location>
</feature>
<organism evidence="3 4">
    <name type="scientific">Frigoriglobus tundricola</name>
    <dbReference type="NCBI Taxonomy" id="2774151"/>
    <lineage>
        <taxon>Bacteria</taxon>
        <taxon>Pseudomonadati</taxon>
        <taxon>Planctomycetota</taxon>
        <taxon>Planctomycetia</taxon>
        <taxon>Gemmatales</taxon>
        <taxon>Gemmataceae</taxon>
        <taxon>Frigoriglobus</taxon>
    </lineage>
</organism>
<accession>A0A6M5YHT6</accession>
<name>A0A6M5YHT6_9BACT</name>
<reference evidence="4" key="1">
    <citation type="submission" date="2020-05" db="EMBL/GenBank/DDBJ databases">
        <title>Frigoriglobus tundricola gen. nov., sp. nov., a psychrotolerant cellulolytic planctomycete of the family Gemmataceae with two divergent copies of 16S rRNA gene.</title>
        <authorList>
            <person name="Kulichevskaya I.S."/>
            <person name="Ivanova A.A."/>
            <person name="Naumoff D.G."/>
            <person name="Beletsky A.V."/>
            <person name="Rijpstra W.I.C."/>
            <person name="Sinninghe Damste J.S."/>
            <person name="Mardanov A.V."/>
            <person name="Ravin N.V."/>
            <person name="Dedysh S.N."/>
        </authorList>
    </citation>
    <scope>NUCLEOTIDE SEQUENCE [LARGE SCALE GENOMIC DNA]</scope>
    <source>
        <strain evidence="4">PL17</strain>
    </source>
</reference>
<dbReference type="EMBL" id="CP053452">
    <property type="protein sequence ID" value="QJW93094.1"/>
    <property type="molecule type" value="Genomic_DNA"/>
</dbReference>
<proteinExistence type="predicted"/>
<keyword evidence="4" id="KW-1185">Reference proteome</keyword>
<evidence type="ECO:0000256" key="1">
    <source>
        <dbReference type="SAM" id="MobiDB-lite"/>
    </source>
</evidence>
<evidence type="ECO:0000313" key="4">
    <source>
        <dbReference type="Proteomes" id="UP000503447"/>
    </source>
</evidence>
<protein>
    <recommendedName>
        <fullName evidence="2">Helix-turn-helix domain-containing protein</fullName>
    </recommendedName>
</protein>
<gene>
    <name evidence="3" type="ORF">FTUN_0597</name>
</gene>
<evidence type="ECO:0000313" key="3">
    <source>
        <dbReference type="EMBL" id="QJW93094.1"/>
    </source>
</evidence>
<dbReference type="Pfam" id="PF12728">
    <property type="entry name" value="HTH_17"/>
    <property type="match status" value="1"/>
</dbReference>
<sequence>MPPADATAPTRGLTTEEVAARYRVGPDKVRAWIKSGALRAINTADVACGKPRFVVTPEALTAFEAARSVEAPPPQPKRRRRVANEVDFFPD</sequence>
<feature type="domain" description="Helix-turn-helix" evidence="2">
    <location>
        <begin position="13"/>
        <end position="49"/>
    </location>
</feature>
<dbReference type="AlphaFoldDB" id="A0A6M5YHT6"/>